<sequence length="272" mass="31122">MGFMVYQMDVKSAFLNREIQEEVYVTQPKGFEDPKRGTINQTLFLKKYSKDIILVQVYVDDIIFGSTRQDWSDEFEALMQSQFEMSSMGQLTFFLGLQVDQRSDGIFIHQTKYVNDILHKFDIDTNNSAPTPFEPPKIKDKNLPDGPVNVHLYRSMIGSLMYLTASRPDITFAVSACARNQVSPTVSNLNAVKRIFKYIKGHPKLGLWRLISWQCKNQTIVATSSCEAEYVAAASCCGQCDLHVVTEKLSFMLIEVDFAFWNSFLLVWIRSC</sequence>
<feature type="domain" description="Reverse transcriptase Ty1/copia-type" evidence="1">
    <location>
        <begin position="36"/>
        <end position="134"/>
    </location>
</feature>
<dbReference type="InterPro" id="IPR013103">
    <property type="entry name" value="RVT_2"/>
</dbReference>
<dbReference type="PANTHER" id="PTHR11439">
    <property type="entry name" value="GAG-POL-RELATED RETROTRANSPOSON"/>
    <property type="match status" value="1"/>
</dbReference>
<feature type="domain" description="Reverse transcriptase Ty1/copia-type" evidence="1">
    <location>
        <begin position="3"/>
        <end position="33"/>
    </location>
</feature>
<comment type="caution">
    <text evidence="2">The sequence shown here is derived from an EMBL/GenBank/DDBJ whole genome shotgun (WGS) entry which is preliminary data.</text>
</comment>
<protein>
    <recommendedName>
        <fullName evidence="1">Reverse transcriptase Ty1/copia-type domain-containing protein</fullName>
    </recommendedName>
</protein>
<dbReference type="AlphaFoldDB" id="A0A699L8D5"/>
<organism evidence="2">
    <name type="scientific">Tanacetum cinerariifolium</name>
    <name type="common">Dalmatian daisy</name>
    <name type="synonym">Chrysanthemum cinerariifolium</name>
    <dbReference type="NCBI Taxonomy" id="118510"/>
    <lineage>
        <taxon>Eukaryota</taxon>
        <taxon>Viridiplantae</taxon>
        <taxon>Streptophyta</taxon>
        <taxon>Embryophyta</taxon>
        <taxon>Tracheophyta</taxon>
        <taxon>Spermatophyta</taxon>
        <taxon>Magnoliopsida</taxon>
        <taxon>eudicotyledons</taxon>
        <taxon>Gunneridae</taxon>
        <taxon>Pentapetalae</taxon>
        <taxon>asterids</taxon>
        <taxon>campanulids</taxon>
        <taxon>Asterales</taxon>
        <taxon>Asteraceae</taxon>
        <taxon>Asteroideae</taxon>
        <taxon>Anthemideae</taxon>
        <taxon>Anthemidinae</taxon>
        <taxon>Tanacetum</taxon>
    </lineage>
</organism>
<dbReference type="SUPFAM" id="SSF56672">
    <property type="entry name" value="DNA/RNA polymerases"/>
    <property type="match status" value="1"/>
</dbReference>
<dbReference type="EMBL" id="BKCJ010586879">
    <property type="protein sequence ID" value="GFB25761.1"/>
    <property type="molecule type" value="Genomic_DNA"/>
</dbReference>
<proteinExistence type="predicted"/>
<gene>
    <name evidence="2" type="ORF">Tci_697732</name>
</gene>
<dbReference type="InterPro" id="IPR043502">
    <property type="entry name" value="DNA/RNA_pol_sf"/>
</dbReference>
<dbReference type="PANTHER" id="PTHR11439:SF495">
    <property type="entry name" value="REVERSE TRANSCRIPTASE, RNA-DEPENDENT DNA POLYMERASE-RELATED"/>
    <property type="match status" value="1"/>
</dbReference>
<accession>A0A699L8D5</accession>
<evidence type="ECO:0000313" key="2">
    <source>
        <dbReference type="EMBL" id="GFB25761.1"/>
    </source>
</evidence>
<name>A0A699L8D5_TANCI</name>
<evidence type="ECO:0000259" key="1">
    <source>
        <dbReference type="Pfam" id="PF07727"/>
    </source>
</evidence>
<dbReference type="Pfam" id="PF07727">
    <property type="entry name" value="RVT_2"/>
    <property type="match status" value="2"/>
</dbReference>
<reference evidence="2" key="1">
    <citation type="journal article" date="2019" name="Sci. Rep.">
        <title>Draft genome of Tanacetum cinerariifolium, the natural source of mosquito coil.</title>
        <authorList>
            <person name="Yamashiro T."/>
            <person name="Shiraishi A."/>
            <person name="Satake H."/>
            <person name="Nakayama K."/>
        </authorList>
    </citation>
    <scope>NUCLEOTIDE SEQUENCE</scope>
</reference>